<accession>A0A699YGY4</accession>
<organism evidence="1 2">
    <name type="scientific">Haematococcus lacustris</name>
    <name type="common">Green alga</name>
    <name type="synonym">Haematococcus pluvialis</name>
    <dbReference type="NCBI Taxonomy" id="44745"/>
    <lineage>
        <taxon>Eukaryota</taxon>
        <taxon>Viridiplantae</taxon>
        <taxon>Chlorophyta</taxon>
        <taxon>core chlorophytes</taxon>
        <taxon>Chlorophyceae</taxon>
        <taxon>CS clade</taxon>
        <taxon>Chlamydomonadales</taxon>
        <taxon>Haematococcaceae</taxon>
        <taxon>Haematococcus</taxon>
    </lineage>
</organism>
<keyword evidence="2" id="KW-1185">Reference proteome</keyword>
<feature type="non-terminal residue" evidence="1">
    <location>
        <position position="1"/>
    </location>
</feature>
<evidence type="ECO:0000313" key="1">
    <source>
        <dbReference type="EMBL" id="GFH09470.1"/>
    </source>
</evidence>
<dbReference type="EMBL" id="BLLF01000236">
    <property type="protein sequence ID" value="GFH09470.1"/>
    <property type="molecule type" value="Genomic_DNA"/>
</dbReference>
<sequence length="32" mass="3622">MLKELAWEQLHLGHWQEVAPCSVGCDRCGLVL</sequence>
<protein>
    <submittedName>
        <fullName evidence="1">Uncharacterized protein</fullName>
    </submittedName>
</protein>
<feature type="non-terminal residue" evidence="1">
    <location>
        <position position="32"/>
    </location>
</feature>
<dbReference type="Proteomes" id="UP000485058">
    <property type="component" value="Unassembled WGS sequence"/>
</dbReference>
<comment type="caution">
    <text evidence="1">The sequence shown here is derived from an EMBL/GenBank/DDBJ whole genome shotgun (WGS) entry which is preliminary data.</text>
</comment>
<name>A0A699YGY4_HAELA</name>
<dbReference type="AlphaFoldDB" id="A0A699YGY4"/>
<reference evidence="1 2" key="1">
    <citation type="submission" date="2020-02" db="EMBL/GenBank/DDBJ databases">
        <title>Draft genome sequence of Haematococcus lacustris strain NIES-144.</title>
        <authorList>
            <person name="Morimoto D."/>
            <person name="Nakagawa S."/>
            <person name="Yoshida T."/>
            <person name="Sawayama S."/>
        </authorList>
    </citation>
    <scope>NUCLEOTIDE SEQUENCE [LARGE SCALE GENOMIC DNA]</scope>
    <source>
        <strain evidence="1 2">NIES-144</strain>
    </source>
</reference>
<gene>
    <name evidence="1" type="ORF">HaLaN_04618</name>
</gene>
<proteinExistence type="predicted"/>
<evidence type="ECO:0000313" key="2">
    <source>
        <dbReference type="Proteomes" id="UP000485058"/>
    </source>
</evidence>